<comment type="function">
    <text evidence="4">Formation of pseudouridine at positions 38, 39 and 40 in the anticodon stem and loop of transfer RNAs.</text>
</comment>
<name>G7VD38_9CREN</name>
<dbReference type="GO" id="GO:0003723">
    <property type="term" value="F:RNA binding"/>
    <property type="evidence" value="ECO:0007669"/>
    <property type="project" value="InterPro"/>
</dbReference>
<evidence type="ECO:0000313" key="9">
    <source>
        <dbReference type="EMBL" id="AET33917.1"/>
    </source>
</evidence>
<keyword evidence="10" id="KW-1185">Reference proteome</keyword>
<dbReference type="HOGENOM" id="CLU_014673_4_2_2"/>
<dbReference type="AlphaFoldDB" id="G7VD38"/>
<feature type="active site" description="Nucleophile" evidence="4 5">
    <location>
        <position position="43"/>
    </location>
</feature>
<evidence type="ECO:0000256" key="7">
    <source>
        <dbReference type="RuleBase" id="RU003792"/>
    </source>
</evidence>
<dbReference type="Proteomes" id="UP000005867">
    <property type="component" value="Chromosome"/>
</dbReference>
<dbReference type="OrthoDB" id="25720at2157"/>
<keyword evidence="2 4" id="KW-0819">tRNA processing</keyword>
<feature type="domain" description="Pseudouridine synthase I TruA alpha/beta" evidence="8">
    <location>
        <begin position="111"/>
        <end position="213"/>
    </location>
</feature>
<dbReference type="HAMAP" id="MF_00171">
    <property type="entry name" value="TruA"/>
    <property type="match status" value="1"/>
</dbReference>
<feature type="binding site" evidence="4 6">
    <location>
        <position position="94"/>
    </location>
    <ligand>
        <name>substrate</name>
    </ligand>
</feature>
<evidence type="ECO:0000256" key="2">
    <source>
        <dbReference type="ARBA" id="ARBA00022694"/>
    </source>
</evidence>
<dbReference type="InterPro" id="IPR001406">
    <property type="entry name" value="PsdUridine_synth_TruA"/>
</dbReference>
<proteinExistence type="inferred from homology"/>
<dbReference type="GO" id="GO:0031119">
    <property type="term" value="P:tRNA pseudouridine synthesis"/>
    <property type="evidence" value="ECO:0007669"/>
    <property type="project" value="UniProtKB-UniRule"/>
</dbReference>
<dbReference type="PANTHER" id="PTHR11142">
    <property type="entry name" value="PSEUDOURIDYLATE SYNTHASE"/>
    <property type="match status" value="1"/>
</dbReference>
<dbReference type="InterPro" id="IPR020097">
    <property type="entry name" value="PsdUridine_synth_TruA_a/b_dom"/>
</dbReference>
<dbReference type="GeneID" id="11594133"/>
<dbReference type="EMBL" id="CP003098">
    <property type="protein sequence ID" value="AET33917.1"/>
    <property type="molecule type" value="Genomic_DNA"/>
</dbReference>
<evidence type="ECO:0000313" key="10">
    <source>
        <dbReference type="Proteomes" id="UP000005867"/>
    </source>
</evidence>
<dbReference type="PANTHER" id="PTHR11142:SF0">
    <property type="entry name" value="TRNA PSEUDOURIDINE SYNTHASE-LIKE 1"/>
    <property type="match status" value="1"/>
</dbReference>
<dbReference type="InterPro" id="IPR020095">
    <property type="entry name" value="PsdUridine_synth_TruA_C"/>
</dbReference>
<evidence type="ECO:0000256" key="4">
    <source>
        <dbReference type="HAMAP-Rule" id="MF_00171"/>
    </source>
</evidence>
<evidence type="ECO:0000259" key="8">
    <source>
        <dbReference type="Pfam" id="PF01416"/>
    </source>
</evidence>
<dbReference type="Gene3D" id="3.30.70.580">
    <property type="entry name" value="Pseudouridine synthase I, catalytic domain, N-terminal subdomain"/>
    <property type="match status" value="1"/>
</dbReference>
<evidence type="ECO:0000256" key="5">
    <source>
        <dbReference type="PIRSR" id="PIRSR001430-1"/>
    </source>
</evidence>
<sequence length="256" mass="28618">MPYLYRIAYDGTLFYGFTGHPNSLEPRLKAAFGEILGKGSRTDPGVSAVANAVLAPQKLHIGYVNSKLPRGVWAWAVAEVPPGFNPRRAKRRRYLYVAPHWGEDVDVMRDAAKLLAGTHDYSSFIQRRGDKTTPTITTVESIDVELRGPLIYLHFAGRGFRNKMIRKMAWAILATGRGVLRLEDVEDLLKRPRPGAVPSAPAEGLLLLDIEYDVEFQVDLAALRKAYTYFLEKYRYATAHAAALKAAGEALAMWER</sequence>
<evidence type="ECO:0000256" key="3">
    <source>
        <dbReference type="ARBA" id="ARBA00023235"/>
    </source>
</evidence>
<comment type="catalytic activity">
    <reaction evidence="4 7">
        <text>uridine(38/39/40) in tRNA = pseudouridine(38/39/40) in tRNA</text>
        <dbReference type="Rhea" id="RHEA:22376"/>
        <dbReference type="Rhea" id="RHEA-COMP:10085"/>
        <dbReference type="Rhea" id="RHEA-COMP:10087"/>
        <dbReference type="ChEBI" id="CHEBI:65314"/>
        <dbReference type="ChEBI" id="CHEBI:65315"/>
        <dbReference type="EC" id="5.4.99.12"/>
    </reaction>
</comment>
<dbReference type="InterPro" id="IPR020094">
    <property type="entry name" value="TruA/RsuA/RluB/E/F_N"/>
</dbReference>
<protein>
    <recommendedName>
        <fullName evidence="4">tRNA pseudouridine synthase A</fullName>
        <ecNumber evidence="4">5.4.99.12</ecNumber>
    </recommendedName>
    <alternativeName>
        <fullName evidence="4">tRNA pseudouridine(38-40) synthase</fullName>
    </alternativeName>
    <alternativeName>
        <fullName evidence="4">tRNA pseudouridylate synthase I</fullName>
    </alternativeName>
    <alternativeName>
        <fullName evidence="4">tRNA-uridine isomerase I</fullName>
    </alternativeName>
</protein>
<comment type="similarity">
    <text evidence="1 4 7">Belongs to the tRNA pseudouridine synthase TruA family.</text>
</comment>
<reference evidence="9 10" key="1">
    <citation type="journal article" date="2012" name="J. Bacteriol.">
        <title>Complete genome sequence of strain 1860, a crenarchaeon of the genus pyrobaculum able to grow with various electron acceptors.</title>
        <authorList>
            <person name="Mardanov A.V."/>
            <person name="Gumerov V.M."/>
            <person name="Slobodkina G.B."/>
            <person name="Beletsky A.V."/>
            <person name="Bonch-Osmolovskaya E.A."/>
            <person name="Ravin N.V."/>
            <person name="Skryabin K.G."/>
        </authorList>
    </citation>
    <scope>NUCLEOTIDE SEQUENCE [LARGE SCALE GENOMIC DNA]</scope>
    <source>
        <strain evidence="9 10">1860</strain>
    </source>
</reference>
<organism evidence="9 10">
    <name type="scientific">Pyrobaculum ferrireducens</name>
    <dbReference type="NCBI Taxonomy" id="1104324"/>
    <lineage>
        <taxon>Archaea</taxon>
        <taxon>Thermoproteota</taxon>
        <taxon>Thermoprotei</taxon>
        <taxon>Thermoproteales</taxon>
        <taxon>Thermoproteaceae</taxon>
        <taxon>Pyrobaculum</taxon>
    </lineage>
</organism>
<dbReference type="EC" id="5.4.99.12" evidence="4"/>
<dbReference type="RefSeq" id="WP_014289742.1">
    <property type="nucleotide sequence ID" value="NC_016645.1"/>
</dbReference>
<keyword evidence="3 4" id="KW-0413">Isomerase</keyword>
<dbReference type="STRING" id="1104324.P186_2531"/>
<dbReference type="Pfam" id="PF01416">
    <property type="entry name" value="PseudoU_synth_1"/>
    <property type="match status" value="1"/>
</dbReference>
<dbReference type="InterPro" id="IPR020103">
    <property type="entry name" value="PsdUridine_synth_cat_dom_sf"/>
</dbReference>
<dbReference type="Gene3D" id="3.30.70.660">
    <property type="entry name" value="Pseudouridine synthase I, catalytic domain, C-terminal subdomain"/>
    <property type="match status" value="1"/>
</dbReference>
<gene>
    <name evidence="4" type="primary">truA</name>
    <name evidence="9" type="ORF">P186_2531</name>
</gene>
<evidence type="ECO:0000256" key="6">
    <source>
        <dbReference type="PIRSR" id="PIRSR001430-2"/>
    </source>
</evidence>
<comment type="caution">
    <text evidence="4">Lacks conserved residue(s) required for the propagation of feature annotation.</text>
</comment>
<dbReference type="eggNOG" id="arCOG04449">
    <property type="taxonomic scope" value="Archaea"/>
</dbReference>
<dbReference type="GO" id="GO:0160147">
    <property type="term" value="F:tRNA pseudouridine(38-40) synthase activity"/>
    <property type="evidence" value="ECO:0007669"/>
    <property type="project" value="UniProtKB-EC"/>
</dbReference>
<dbReference type="PIRSF" id="PIRSF001430">
    <property type="entry name" value="tRNA_psdUrid_synth"/>
    <property type="match status" value="1"/>
</dbReference>
<dbReference type="SUPFAM" id="SSF55120">
    <property type="entry name" value="Pseudouridine synthase"/>
    <property type="match status" value="1"/>
</dbReference>
<accession>G7VD38</accession>
<evidence type="ECO:0000256" key="1">
    <source>
        <dbReference type="ARBA" id="ARBA00009375"/>
    </source>
</evidence>
<dbReference type="KEGG" id="pyr:P186_2531"/>